<keyword evidence="1" id="KW-0732">Signal</keyword>
<comment type="caution">
    <text evidence="2">The sequence shown here is derived from an EMBL/GenBank/DDBJ whole genome shotgun (WGS) entry which is preliminary data.</text>
</comment>
<accession>A0ABX2ALX7</accession>
<dbReference type="PANTHER" id="PTHR45661">
    <property type="entry name" value="SURFACE ANTIGEN"/>
    <property type="match status" value="1"/>
</dbReference>
<evidence type="ECO:0000256" key="1">
    <source>
        <dbReference type="SAM" id="SignalP"/>
    </source>
</evidence>
<organism evidence="2 3">
    <name type="scientific">Xylanibacter muris</name>
    <dbReference type="NCBI Taxonomy" id="2736290"/>
    <lineage>
        <taxon>Bacteria</taxon>
        <taxon>Pseudomonadati</taxon>
        <taxon>Bacteroidota</taxon>
        <taxon>Bacteroidia</taxon>
        <taxon>Bacteroidales</taxon>
        <taxon>Prevotellaceae</taxon>
        <taxon>Xylanibacter</taxon>
    </lineage>
</organism>
<dbReference type="RefSeq" id="WP_172273370.1">
    <property type="nucleotide sequence ID" value="NZ_CASGMU010000002.1"/>
</dbReference>
<proteinExistence type="predicted"/>
<dbReference type="Pfam" id="PF13306">
    <property type="entry name" value="LRR_5"/>
    <property type="match status" value="1"/>
</dbReference>
<dbReference type="Proteomes" id="UP000714420">
    <property type="component" value="Unassembled WGS sequence"/>
</dbReference>
<dbReference type="Gene3D" id="3.80.10.10">
    <property type="entry name" value="Ribonuclease Inhibitor"/>
    <property type="match status" value="2"/>
</dbReference>
<dbReference type="InterPro" id="IPR053139">
    <property type="entry name" value="Surface_bspA-like"/>
</dbReference>
<sequence length="319" mass="35863">MKKTVKDKRACYLLYCLCFLLMMSCNTTKTGTNQRIEYTNITDKVSLSNYQTIKHTLRYREYEDNDDKELISIRIEANDTIPSWCFSKKSALTDVILSDQVSIVEENAFYACKNLKFINLDNVIRCGENAFKMTSLETVSLKTCKYVDDFAFSNCTKLNAVYFSSAIKKIGDFSFYADSSMVSIEIPNGEIGNSSFMGCANLKKVTLGKVTRLGEASFMGCSALEEIFLSQGIKAIEPMTFLDCTNLNSIFLPEGIEYIAENAFHGTGLKKVTIPRSVKEIKSQAFANCESLKTVFICNKNTVISSDAFNNNVIIEYKQ</sequence>
<dbReference type="SUPFAM" id="SSF52058">
    <property type="entry name" value="L domain-like"/>
    <property type="match status" value="1"/>
</dbReference>
<dbReference type="InterPro" id="IPR032675">
    <property type="entry name" value="LRR_dom_sf"/>
</dbReference>
<keyword evidence="3" id="KW-1185">Reference proteome</keyword>
<dbReference type="PANTHER" id="PTHR45661:SF3">
    <property type="entry name" value="IG-LIKE DOMAIN-CONTAINING PROTEIN"/>
    <property type="match status" value="1"/>
</dbReference>
<evidence type="ECO:0000313" key="3">
    <source>
        <dbReference type="Proteomes" id="UP000714420"/>
    </source>
</evidence>
<feature type="chain" id="PRO_5046993990" evidence="1">
    <location>
        <begin position="29"/>
        <end position="319"/>
    </location>
</feature>
<dbReference type="PROSITE" id="PS51257">
    <property type="entry name" value="PROKAR_LIPOPROTEIN"/>
    <property type="match status" value="1"/>
</dbReference>
<feature type="signal peptide" evidence="1">
    <location>
        <begin position="1"/>
        <end position="28"/>
    </location>
</feature>
<dbReference type="InterPro" id="IPR026906">
    <property type="entry name" value="LRR_5"/>
</dbReference>
<dbReference type="EMBL" id="JABKKF010000002">
    <property type="protein sequence ID" value="NPD91229.1"/>
    <property type="molecule type" value="Genomic_DNA"/>
</dbReference>
<protein>
    <submittedName>
        <fullName evidence="2">Leucine-rich repeat domain-containing protein</fullName>
    </submittedName>
</protein>
<evidence type="ECO:0000313" key="2">
    <source>
        <dbReference type="EMBL" id="NPD91229.1"/>
    </source>
</evidence>
<name>A0ABX2ALX7_9BACT</name>
<reference evidence="2 3" key="1">
    <citation type="submission" date="2020-05" db="EMBL/GenBank/DDBJ databases">
        <title>Distinct polysaccharide utilization as determinants for interspecies competition between intestinal Prevotella spp.</title>
        <authorList>
            <person name="Galvez E.J.C."/>
            <person name="Iljazovic A."/>
            <person name="Strowig T."/>
        </authorList>
    </citation>
    <scope>NUCLEOTIDE SEQUENCE [LARGE SCALE GENOMIC DNA]</scope>
    <source>
        <strain evidence="2 3">PMUR</strain>
    </source>
</reference>
<gene>
    <name evidence="2" type="ORF">HPS56_02495</name>
</gene>